<reference evidence="2 3" key="1">
    <citation type="submission" date="2019-04" db="EMBL/GenBank/DDBJ databases">
        <title>Genome sequence of Bacillus hwajinpoensis strain Y2.</title>
        <authorList>
            <person name="Fair J.L."/>
            <person name="Maclea K.S."/>
        </authorList>
    </citation>
    <scope>NUCLEOTIDE SEQUENCE [LARGE SCALE GENOMIC DNA]</scope>
    <source>
        <strain evidence="2 3">Y2</strain>
    </source>
</reference>
<dbReference type="EMBL" id="SWFM01000003">
    <property type="protein sequence ID" value="TKD69828.1"/>
    <property type="molecule type" value="Genomic_DNA"/>
</dbReference>
<sequence>MKEGQGMGRRWLLLVIIILMPHVNVHASETDTKQVWNDIAANVLEFGKQEEFDRAKLMLEEFAQAFPGEAGDELTTTELRVVLNAHDRAMQSITAVDKASEQRIQALTEFRLAVDALVSTDQPMWRQMDDKLLQLIDEMTTAIEHGDADVYEASKKRFLGTYSIIKPAMAIDLTVETQQRLDSHIAFIERYASVKDKQLVGQLQTMHDDFKKAFDKSDKEDEASILWMIVSIGGIITLTLLYVVYRKYRGEKEMRKRKQVDEI</sequence>
<dbReference type="Pfam" id="PF09577">
    <property type="entry name" value="Spore_YpjB"/>
    <property type="match status" value="1"/>
</dbReference>
<evidence type="ECO:0000256" key="1">
    <source>
        <dbReference type="SAM" id="Phobius"/>
    </source>
</evidence>
<feature type="transmembrane region" description="Helical" evidence="1">
    <location>
        <begin position="225"/>
        <end position="245"/>
    </location>
</feature>
<keyword evidence="1" id="KW-0812">Transmembrane</keyword>
<comment type="caution">
    <text evidence="2">The sequence shown here is derived from an EMBL/GenBank/DDBJ whole genome shotgun (WGS) entry which is preliminary data.</text>
</comment>
<dbReference type="OrthoDB" id="2988195at2"/>
<organism evidence="2 3">
    <name type="scientific">Guptibacillus hwajinpoensis</name>
    <dbReference type="NCBI Taxonomy" id="208199"/>
    <lineage>
        <taxon>Bacteria</taxon>
        <taxon>Bacillati</taxon>
        <taxon>Bacillota</taxon>
        <taxon>Bacilli</taxon>
        <taxon>Bacillales</taxon>
        <taxon>Guptibacillaceae</taxon>
        <taxon>Guptibacillus</taxon>
    </lineage>
</organism>
<evidence type="ECO:0000313" key="2">
    <source>
        <dbReference type="EMBL" id="TKD69828.1"/>
    </source>
</evidence>
<dbReference type="AlphaFoldDB" id="A0A4V6WRZ4"/>
<dbReference type="Proteomes" id="UP000310541">
    <property type="component" value="Unassembled WGS sequence"/>
</dbReference>
<accession>A0A4V6WRZ4</accession>
<keyword evidence="1" id="KW-0472">Membrane</keyword>
<evidence type="ECO:0000313" key="3">
    <source>
        <dbReference type="Proteomes" id="UP000310541"/>
    </source>
</evidence>
<evidence type="ECO:0008006" key="4">
    <source>
        <dbReference type="Google" id="ProtNLM"/>
    </source>
</evidence>
<name>A0A4V6WRZ4_9BACL</name>
<protein>
    <recommendedName>
        <fullName evidence="4">Sporulation protein YpjB</fullName>
    </recommendedName>
</protein>
<dbReference type="InterPro" id="IPR014231">
    <property type="entry name" value="Spore_YpjB"/>
</dbReference>
<gene>
    <name evidence="2" type="ORF">FBF83_11175</name>
</gene>
<keyword evidence="1" id="KW-1133">Transmembrane helix</keyword>
<proteinExistence type="predicted"/>